<dbReference type="NCBIfam" id="NF033734">
    <property type="entry name" value="MFS_ArsJ"/>
    <property type="match status" value="1"/>
</dbReference>
<evidence type="ECO:0000256" key="4">
    <source>
        <dbReference type="SAM" id="Phobius"/>
    </source>
</evidence>
<dbReference type="Pfam" id="PF07690">
    <property type="entry name" value="MFS_1"/>
    <property type="match status" value="1"/>
</dbReference>
<dbReference type="EMBL" id="SATR01000041">
    <property type="protein sequence ID" value="TFH89887.1"/>
    <property type="molecule type" value="Genomic_DNA"/>
</dbReference>
<dbReference type="Gene3D" id="1.20.1250.20">
    <property type="entry name" value="MFS general substrate transporter like domains"/>
    <property type="match status" value="2"/>
</dbReference>
<dbReference type="PANTHER" id="PTHR23547">
    <property type="entry name" value="MAJOR FACILITATOR SUPERFAMILY DOMAIN, GENERAL SUBSTRATE TRANSPORTER"/>
    <property type="match status" value="1"/>
</dbReference>
<keyword evidence="3 4" id="KW-0472">Membrane</keyword>
<dbReference type="InterPro" id="IPR011701">
    <property type="entry name" value="MFS"/>
</dbReference>
<dbReference type="OrthoDB" id="186809at2"/>
<feature type="transmembrane region" description="Helical" evidence="4">
    <location>
        <begin position="82"/>
        <end position="105"/>
    </location>
</feature>
<feature type="transmembrane region" description="Helical" evidence="4">
    <location>
        <begin position="214"/>
        <end position="240"/>
    </location>
</feature>
<feature type="transmembrane region" description="Helical" evidence="4">
    <location>
        <begin position="173"/>
        <end position="193"/>
    </location>
</feature>
<evidence type="ECO:0000256" key="1">
    <source>
        <dbReference type="ARBA" id="ARBA00022692"/>
    </source>
</evidence>
<feature type="transmembrane region" description="Helical" evidence="4">
    <location>
        <begin position="375"/>
        <end position="395"/>
    </location>
</feature>
<organism evidence="5 6">
    <name type="scientific">Vibrio ouci</name>
    <dbReference type="NCBI Taxonomy" id="2499078"/>
    <lineage>
        <taxon>Bacteria</taxon>
        <taxon>Pseudomonadati</taxon>
        <taxon>Pseudomonadota</taxon>
        <taxon>Gammaproteobacteria</taxon>
        <taxon>Vibrionales</taxon>
        <taxon>Vibrionaceae</taxon>
        <taxon>Vibrio</taxon>
    </lineage>
</organism>
<dbReference type="GO" id="GO:0022857">
    <property type="term" value="F:transmembrane transporter activity"/>
    <property type="evidence" value="ECO:0007669"/>
    <property type="project" value="InterPro"/>
</dbReference>
<feature type="transmembrane region" description="Helical" evidence="4">
    <location>
        <begin position="349"/>
        <end position="369"/>
    </location>
</feature>
<dbReference type="FunFam" id="1.20.1250.20:FF:000432">
    <property type="entry name" value="MFS transporter permease"/>
    <property type="match status" value="1"/>
</dbReference>
<name>A0A4Y8WAP1_9VIBR</name>
<dbReference type="RefSeq" id="WP_134837018.1">
    <property type="nucleotide sequence ID" value="NZ_SATR01000041.1"/>
</dbReference>
<feature type="transmembrane region" description="Helical" evidence="4">
    <location>
        <begin position="246"/>
        <end position="265"/>
    </location>
</feature>
<keyword evidence="2 4" id="KW-1133">Transmembrane helix</keyword>
<dbReference type="InterPro" id="IPR036259">
    <property type="entry name" value="MFS_trans_sf"/>
</dbReference>
<feature type="transmembrane region" description="Helical" evidence="4">
    <location>
        <begin position="50"/>
        <end position="70"/>
    </location>
</feature>
<keyword evidence="6" id="KW-1185">Reference proteome</keyword>
<keyword evidence="1 4" id="KW-0812">Transmembrane</keyword>
<evidence type="ECO:0000313" key="6">
    <source>
        <dbReference type="Proteomes" id="UP000297753"/>
    </source>
</evidence>
<gene>
    <name evidence="5" type="ORF">ELS82_19815</name>
</gene>
<dbReference type="AlphaFoldDB" id="A0A4Y8WAP1"/>
<reference evidence="5 6" key="1">
    <citation type="submission" date="2019-01" db="EMBL/GenBank/DDBJ databases">
        <title>Vibrio BEI176 sp. nov, a marine bacterium isolated from China: eastern marignal seas.</title>
        <authorList>
            <person name="Li B."/>
        </authorList>
    </citation>
    <scope>NUCLEOTIDE SEQUENCE [LARGE SCALE GENOMIC DNA]</scope>
    <source>
        <strain evidence="5 6">BEI176</strain>
    </source>
</reference>
<feature type="transmembrane region" description="Helical" evidence="4">
    <location>
        <begin position="20"/>
        <end position="38"/>
    </location>
</feature>
<evidence type="ECO:0000313" key="5">
    <source>
        <dbReference type="EMBL" id="TFH89887.1"/>
    </source>
</evidence>
<dbReference type="SUPFAM" id="SSF103473">
    <property type="entry name" value="MFS general substrate transporter"/>
    <property type="match status" value="1"/>
</dbReference>
<dbReference type="Proteomes" id="UP000297753">
    <property type="component" value="Unassembled WGS sequence"/>
</dbReference>
<sequence>MLSNLSKSVRQYMLVTFNYWNFTVTDGALRMLVVLYFYDLGYSSLEIASLFLFYEFFGVVTNLIGGWLGARLGLNKTMNLGLGMQIVALSMLAVPSAMLTIPWVMAAQALSGIAKDLNKMSAKSAIKTLVPDDQQGALYKWIAILTGSKNALKGAGFFVGGLLLSLIGFKYAVLAMSAVLTLVFIGSVISLEADMGKAKTKPKFSQLFSKSQPINILSAARMFLFGARDVWFVIALPIYLGSVFGWDHAWVGGFLAAWTIAYGVVQGVAPKITGKAQGKVPDGHAALVWAALLAVVTAAIAYAVQIGWQPELVIIGGLMVFGAIFAVNSSLHSYLIVSYAKGDGVSLDVGFYYMANAMGRLIGTILSGLVFQMAGLSACLWVSFVFLALTTLISLKLPKVKQAAIA</sequence>
<feature type="transmembrane region" description="Helical" evidence="4">
    <location>
        <begin position="314"/>
        <end position="337"/>
    </location>
</feature>
<protein>
    <submittedName>
        <fullName evidence="5">MFS transporter</fullName>
    </submittedName>
</protein>
<dbReference type="InterPro" id="IPR047769">
    <property type="entry name" value="MFS_ArsJ"/>
</dbReference>
<dbReference type="PANTHER" id="PTHR23547:SF1">
    <property type="entry name" value="MAJOR FACILITATOR SUPERFAMILY MFS_1"/>
    <property type="match status" value="1"/>
</dbReference>
<evidence type="ECO:0000256" key="3">
    <source>
        <dbReference type="ARBA" id="ARBA00023136"/>
    </source>
</evidence>
<proteinExistence type="predicted"/>
<comment type="caution">
    <text evidence="5">The sequence shown here is derived from an EMBL/GenBank/DDBJ whole genome shotgun (WGS) entry which is preliminary data.</text>
</comment>
<evidence type="ECO:0000256" key="2">
    <source>
        <dbReference type="ARBA" id="ARBA00022989"/>
    </source>
</evidence>
<feature type="transmembrane region" description="Helical" evidence="4">
    <location>
        <begin position="286"/>
        <end position="308"/>
    </location>
</feature>
<accession>A0A4Y8WAP1</accession>